<proteinExistence type="predicted"/>
<dbReference type="Proteomes" id="UP000007151">
    <property type="component" value="Unassembled WGS sequence"/>
</dbReference>
<reference evidence="1 2" key="1">
    <citation type="journal article" date="2011" name="Cell">
        <title>The monarch butterfly genome yields insights into long-distance migration.</title>
        <authorList>
            <person name="Zhan S."/>
            <person name="Merlin C."/>
            <person name="Boore J.L."/>
            <person name="Reppert S.M."/>
        </authorList>
    </citation>
    <scope>NUCLEOTIDE SEQUENCE [LARGE SCALE GENOMIC DNA]</scope>
    <source>
        <strain evidence="1">F-2</strain>
    </source>
</reference>
<gene>
    <name evidence="1" type="ORF">KGM_213872</name>
</gene>
<comment type="caution">
    <text evidence="1">The sequence shown here is derived from an EMBL/GenBank/DDBJ whole genome shotgun (WGS) entry which is preliminary data.</text>
</comment>
<sequence length="90" mass="10297">MKIVKCAEHSNSLRVQFKCSDILYQNQQLHLRLLTWITGHSFSNRVRTELLLPIIVLQPSDPKPIVLVNGIEYSLNDFTIQLKMCSAEAS</sequence>
<dbReference type="KEGG" id="dpl:KGM_213872"/>
<protein>
    <submittedName>
        <fullName evidence="1">Uncharacterized protein</fullName>
    </submittedName>
</protein>
<dbReference type="InParanoid" id="A0A212EYL5"/>
<organism evidence="1 2">
    <name type="scientific">Danaus plexippus plexippus</name>
    <dbReference type="NCBI Taxonomy" id="278856"/>
    <lineage>
        <taxon>Eukaryota</taxon>
        <taxon>Metazoa</taxon>
        <taxon>Ecdysozoa</taxon>
        <taxon>Arthropoda</taxon>
        <taxon>Hexapoda</taxon>
        <taxon>Insecta</taxon>
        <taxon>Pterygota</taxon>
        <taxon>Neoptera</taxon>
        <taxon>Endopterygota</taxon>
        <taxon>Lepidoptera</taxon>
        <taxon>Glossata</taxon>
        <taxon>Ditrysia</taxon>
        <taxon>Papilionoidea</taxon>
        <taxon>Nymphalidae</taxon>
        <taxon>Danainae</taxon>
        <taxon>Danaini</taxon>
        <taxon>Danaina</taxon>
        <taxon>Danaus</taxon>
        <taxon>Danaus</taxon>
    </lineage>
</organism>
<evidence type="ECO:0000313" key="2">
    <source>
        <dbReference type="Proteomes" id="UP000007151"/>
    </source>
</evidence>
<dbReference type="AlphaFoldDB" id="A0A212EYL5"/>
<keyword evidence="2" id="KW-1185">Reference proteome</keyword>
<accession>A0A212EYL5</accession>
<name>A0A212EYL5_DANPL</name>
<evidence type="ECO:0000313" key="1">
    <source>
        <dbReference type="EMBL" id="OWR46551.1"/>
    </source>
</evidence>
<dbReference type="EMBL" id="AGBW02011499">
    <property type="protein sequence ID" value="OWR46551.1"/>
    <property type="molecule type" value="Genomic_DNA"/>
</dbReference>